<name>A0A4U0FCY7_9BACL</name>
<reference evidence="1 2" key="1">
    <citation type="submission" date="2019-04" db="EMBL/GenBank/DDBJ databases">
        <title>Cohnella sp. nov., isolated from soil.</title>
        <authorList>
            <person name="Kim W."/>
        </authorList>
    </citation>
    <scope>NUCLEOTIDE SEQUENCE [LARGE SCALE GENOMIC DNA]</scope>
    <source>
        <strain evidence="1 2">CAU 1483</strain>
    </source>
</reference>
<dbReference type="EMBL" id="SUPK01000003">
    <property type="protein sequence ID" value="TJY42620.1"/>
    <property type="molecule type" value="Genomic_DNA"/>
</dbReference>
<keyword evidence="2" id="KW-1185">Reference proteome</keyword>
<comment type="caution">
    <text evidence="1">The sequence shown here is derived from an EMBL/GenBank/DDBJ whole genome shotgun (WGS) entry which is preliminary data.</text>
</comment>
<gene>
    <name evidence="1" type="ORF">E5161_07140</name>
</gene>
<protein>
    <submittedName>
        <fullName evidence="1">Uncharacterized protein</fullName>
    </submittedName>
</protein>
<organism evidence="1 2">
    <name type="scientific">Cohnella pontilimi</name>
    <dbReference type="NCBI Taxonomy" id="2564100"/>
    <lineage>
        <taxon>Bacteria</taxon>
        <taxon>Bacillati</taxon>
        <taxon>Bacillota</taxon>
        <taxon>Bacilli</taxon>
        <taxon>Bacillales</taxon>
        <taxon>Paenibacillaceae</taxon>
        <taxon>Cohnella</taxon>
    </lineage>
</organism>
<accession>A0A4U0FCY7</accession>
<evidence type="ECO:0000313" key="2">
    <source>
        <dbReference type="Proteomes" id="UP000309673"/>
    </source>
</evidence>
<proteinExistence type="predicted"/>
<sequence length="585" mass="63573">MAGNQASSVKKDKSVLDNEQQYGIIEGILQVTDPIAYSLAHQEELWNDTPSRVTAADLNLDAPQTVFQGMTLKANLPSVLTLQGSSDLYFSSFSVAVTARKLERNMAESYWGSVRSGDSDKGDQQVTEILLPSLTPIDVLAIRTAKKGQTAVFEKKENGYYSSELNVPANLSEKKDYFGYKQVGWRTDSVRVSKPKTGSMKMLLRSPSLPARIGIAIVDDSPVQVIPSEMTEDGTVVSRDLAGQIYAAWQRAKPSADGFVRVQLKLTSMTDGLADIEIKGVWGRYQSSAPISIPLNPFHPARVPVPWPFKKQIADVRLAVSGKLAGGIRRNLVDAPGDFCVRTGEKLEVAQSFLLAEGPEITELRQVSAVWLCLPSVPTTEEKIELRIAKAVGNPLAPSDELIARAVTALPADSASYILKEGVFWFRAAFDPPAYLDGALMTQSLFVVAAGRAEGTLLCHMGAGESAAGRVPARAGETGASLFRNLARSSTWEQQNFNRQASFWVMDLELVPLPEEYGAAVRISPSHQPGLERKAFFTGPAATAPDLEWPHLPVPPVGQEFAFVVTSSMKGSLTAEVKLYHPIKQ</sequence>
<evidence type="ECO:0000313" key="1">
    <source>
        <dbReference type="EMBL" id="TJY42620.1"/>
    </source>
</evidence>
<dbReference type="RefSeq" id="WP_136777039.1">
    <property type="nucleotide sequence ID" value="NZ_SUPK01000003.1"/>
</dbReference>
<dbReference type="AlphaFoldDB" id="A0A4U0FCY7"/>
<dbReference type="Proteomes" id="UP000309673">
    <property type="component" value="Unassembled WGS sequence"/>
</dbReference>